<dbReference type="Gene3D" id="1.20.1250.20">
    <property type="entry name" value="MFS general substrate transporter like domains"/>
    <property type="match status" value="1"/>
</dbReference>
<keyword evidence="2 5" id="KW-0812">Transmembrane</keyword>
<dbReference type="PANTHER" id="PTHR23508">
    <property type="entry name" value="CARBOXYLIC ACID TRANSPORTER PROTEIN HOMOLOG"/>
    <property type="match status" value="1"/>
</dbReference>
<accession>A0A158IFW1</accession>
<dbReference type="PANTHER" id="PTHR23508:SF10">
    <property type="entry name" value="CARBOXYLIC ACID TRANSPORTER PROTEIN HOMOLOG"/>
    <property type="match status" value="1"/>
</dbReference>
<evidence type="ECO:0000313" key="8">
    <source>
        <dbReference type="Proteomes" id="UP000054683"/>
    </source>
</evidence>
<evidence type="ECO:0000256" key="3">
    <source>
        <dbReference type="ARBA" id="ARBA00022989"/>
    </source>
</evidence>
<dbReference type="GO" id="GO:0005886">
    <property type="term" value="C:plasma membrane"/>
    <property type="evidence" value="ECO:0007669"/>
    <property type="project" value="TreeGrafter"/>
</dbReference>
<organism evidence="7 8">
    <name type="scientific">Caballeronia udeis</name>
    <dbReference type="NCBI Taxonomy" id="1232866"/>
    <lineage>
        <taxon>Bacteria</taxon>
        <taxon>Pseudomonadati</taxon>
        <taxon>Pseudomonadota</taxon>
        <taxon>Betaproteobacteria</taxon>
        <taxon>Burkholderiales</taxon>
        <taxon>Burkholderiaceae</taxon>
        <taxon>Caballeronia</taxon>
    </lineage>
</organism>
<feature type="transmembrane region" description="Helical" evidence="5">
    <location>
        <begin position="355"/>
        <end position="378"/>
    </location>
</feature>
<evidence type="ECO:0000256" key="5">
    <source>
        <dbReference type="SAM" id="Phobius"/>
    </source>
</evidence>
<name>A0A158IFW1_9BURK</name>
<dbReference type="InterPro" id="IPR005828">
    <property type="entry name" value="MFS_sugar_transport-like"/>
</dbReference>
<dbReference type="InterPro" id="IPR036259">
    <property type="entry name" value="MFS_trans_sf"/>
</dbReference>
<dbReference type="AlphaFoldDB" id="A0A158IFW1"/>
<evidence type="ECO:0000313" key="7">
    <source>
        <dbReference type="EMBL" id="SAL55445.1"/>
    </source>
</evidence>
<feature type="transmembrane region" description="Helical" evidence="5">
    <location>
        <begin position="420"/>
        <end position="439"/>
    </location>
</feature>
<proteinExistence type="predicted"/>
<dbReference type="Pfam" id="PF00083">
    <property type="entry name" value="Sugar_tr"/>
    <property type="match status" value="1"/>
</dbReference>
<dbReference type="SUPFAM" id="SSF103473">
    <property type="entry name" value="MFS general substrate transporter"/>
    <property type="match status" value="1"/>
</dbReference>
<keyword evidence="4 5" id="KW-0472">Membrane</keyword>
<comment type="subcellular location">
    <subcellularLocation>
        <location evidence="1">Membrane</location>
        <topology evidence="1">Multi-pass membrane protein</topology>
    </subcellularLocation>
</comment>
<dbReference type="CDD" id="cd17316">
    <property type="entry name" value="MFS_SV2_like"/>
    <property type="match status" value="1"/>
</dbReference>
<feature type="transmembrane region" description="Helical" evidence="5">
    <location>
        <begin position="174"/>
        <end position="196"/>
    </location>
</feature>
<feature type="transmembrane region" description="Helical" evidence="5">
    <location>
        <begin position="264"/>
        <end position="283"/>
    </location>
</feature>
<feature type="transmembrane region" description="Helical" evidence="5">
    <location>
        <begin position="515"/>
        <end position="538"/>
    </location>
</feature>
<feature type="domain" description="Major facilitator superfamily (MFS) profile" evidence="6">
    <location>
        <begin position="106"/>
        <end position="541"/>
    </location>
</feature>
<evidence type="ECO:0000256" key="1">
    <source>
        <dbReference type="ARBA" id="ARBA00004141"/>
    </source>
</evidence>
<feature type="transmembrane region" description="Helical" evidence="5">
    <location>
        <begin position="144"/>
        <end position="165"/>
    </location>
</feature>
<protein>
    <submittedName>
        <fullName evidence="7">MFS transporter</fullName>
    </submittedName>
</protein>
<feature type="transmembrane region" description="Helical" evidence="5">
    <location>
        <begin position="390"/>
        <end position="408"/>
    </location>
</feature>
<dbReference type="GO" id="GO:0046943">
    <property type="term" value="F:carboxylic acid transmembrane transporter activity"/>
    <property type="evidence" value="ECO:0007669"/>
    <property type="project" value="TreeGrafter"/>
</dbReference>
<evidence type="ECO:0000259" key="6">
    <source>
        <dbReference type="PROSITE" id="PS50850"/>
    </source>
</evidence>
<dbReference type="Proteomes" id="UP000054683">
    <property type="component" value="Unassembled WGS sequence"/>
</dbReference>
<dbReference type="InterPro" id="IPR020846">
    <property type="entry name" value="MFS_dom"/>
</dbReference>
<sequence length="557" mass="60433">MSDGSVNAADVANKKWSAFLARNAQYINRQSKTLPGERILLENPVINALCRRRVQPVIPTLPAKCMNNSTTVPAVGEDKEAPARIIETDLPGRLDRLPWGRFHTLIVLALGITWLLDGLEVTLAGAVASALKTSHVLKFSNADVGLAGSAYIAGAVIGALGFGWLTDRLGRRKLFFITLFLYVAATAATAVSWNLASFVLFRFLTGAGIGGEYTAINSTIQEFTPARVRGWTDLAINGTFWVGAALGAAGSIVLLDPGLLPPDYGWRACFLIGAILGLLILFMRTWIPESPRWLITHDRVDEAKAIVEGIEGKFREHGVTLPTDPVKPLRLHARDHTKLSEVFHSLFHVHRRRSLVGLTLMTAQAFFYNAIFFTYALVLTDFYGVPGDHIGWYVLPFAAGNFLGPIMLGKLFDIVGRRKMIAFTYGMSGVLLTASGYLFEQGWLTSTTQTISWMVIFFFASSAASSAYLTVSETFPLEIRALAIAIFYAFGTALGGIVGPALFGRLIDTHQRGAVFAGYLIGSALMVLAAVVAGVWGVSAERKSLEDVARPLSSAED</sequence>
<feature type="transmembrane region" description="Helical" evidence="5">
    <location>
        <begin position="481"/>
        <end position="503"/>
    </location>
</feature>
<feature type="transmembrane region" description="Helical" evidence="5">
    <location>
        <begin position="451"/>
        <end position="469"/>
    </location>
</feature>
<reference evidence="7 8" key="1">
    <citation type="submission" date="2016-01" db="EMBL/GenBank/DDBJ databases">
        <authorList>
            <person name="Oliw E.H."/>
        </authorList>
    </citation>
    <scope>NUCLEOTIDE SEQUENCE [LARGE SCALE GENOMIC DNA]</scope>
    <source>
        <strain evidence="7">LMG 27134</strain>
    </source>
</reference>
<feature type="transmembrane region" description="Helical" evidence="5">
    <location>
        <begin position="102"/>
        <end position="124"/>
    </location>
</feature>
<gene>
    <name evidence="7" type="ORF">AWB69_05932</name>
</gene>
<dbReference type="PROSITE" id="PS50850">
    <property type="entry name" value="MFS"/>
    <property type="match status" value="1"/>
</dbReference>
<keyword evidence="3 5" id="KW-1133">Transmembrane helix</keyword>
<dbReference type="EMBL" id="FCOK02000050">
    <property type="protein sequence ID" value="SAL55445.1"/>
    <property type="molecule type" value="Genomic_DNA"/>
</dbReference>
<evidence type="ECO:0000256" key="4">
    <source>
        <dbReference type="ARBA" id="ARBA00023136"/>
    </source>
</evidence>
<evidence type="ECO:0000256" key="2">
    <source>
        <dbReference type="ARBA" id="ARBA00022692"/>
    </source>
</evidence>